<accession>A0ABP0D4P2</accession>
<evidence type="ECO:0000256" key="1">
    <source>
        <dbReference type="ARBA" id="ARBA00004123"/>
    </source>
</evidence>
<dbReference type="SMART" id="SM00066">
    <property type="entry name" value="GAL4"/>
    <property type="match status" value="1"/>
</dbReference>
<dbReference type="EMBL" id="CAWUOM010000001">
    <property type="protein sequence ID" value="CAK7262586.1"/>
    <property type="molecule type" value="Genomic_DNA"/>
</dbReference>
<feature type="domain" description="Zn(2)-C6 fungal-type" evidence="8">
    <location>
        <begin position="14"/>
        <end position="43"/>
    </location>
</feature>
<dbReference type="Proteomes" id="UP001642501">
    <property type="component" value="Unassembled WGS sequence"/>
</dbReference>
<evidence type="ECO:0000256" key="2">
    <source>
        <dbReference type="ARBA" id="ARBA00022833"/>
    </source>
</evidence>
<gene>
    <name evidence="9" type="ORF">SEPCBS57363_000142</name>
</gene>
<evidence type="ECO:0000259" key="8">
    <source>
        <dbReference type="PROSITE" id="PS50048"/>
    </source>
</evidence>
<keyword evidence="2" id="KW-0862">Zinc</keyword>
<dbReference type="Pfam" id="PF11951">
    <property type="entry name" value="Fungal_trans_2"/>
    <property type="match status" value="1"/>
</dbReference>
<dbReference type="SUPFAM" id="SSF57701">
    <property type="entry name" value="Zn2/Cys6 DNA-binding domain"/>
    <property type="match status" value="1"/>
</dbReference>
<dbReference type="Gene3D" id="4.10.240.10">
    <property type="entry name" value="Zn(2)-C6 fungal-type DNA-binding domain"/>
    <property type="match status" value="1"/>
</dbReference>
<feature type="region of interest" description="Disordered" evidence="7">
    <location>
        <begin position="79"/>
        <end position="107"/>
    </location>
</feature>
<evidence type="ECO:0000256" key="4">
    <source>
        <dbReference type="ARBA" id="ARBA00023125"/>
    </source>
</evidence>
<organism evidence="9 10">
    <name type="scientific">Sporothrix epigloea</name>
    <dbReference type="NCBI Taxonomy" id="1892477"/>
    <lineage>
        <taxon>Eukaryota</taxon>
        <taxon>Fungi</taxon>
        <taxon>Dikarya</taxon>
        <taxon>Ascomycota</taxon>
        <taxon>Pezizomycotina</taxon>
        <taxon>Sordariomycetes</taxon>
        <taxon>Sordariomycetidae</taxon>
        <taxon>Ophiostomatales</taxon>
        <taxon>Ophiostomataceae</taxon>
        <taxon>Sporothrix</taxon>
    </lineage>
</organism>
<protein>
    <recommendedName>
        <fullName evidence="8">Zn(2)-C6 fungal-type domain-containing protein</fullName>
    </recommendedName>
</protein>
<comment type="caution">
    <text evidence="9">The sequence shown here is derived from an EMBL/GenBank/DDBJ whole genome shotgun (WGS) entry which is preliminary data.</text>
</comment>
<evidence type="ECO:0000256" key="3">
    <source>
        <dbReference type="ARBA" id="ARBA00023015"/>
    </source>
</evidence>
<keyword evidence="6" id="KW-0539">Nucleus</keyword>
<feature type="compositionally biased region" description="Low complexity" evidence="7">
    <location>
        <begin position="88"/>
        <end position="107"/>
    </location>
</feature>
<comment type="subcellular location">
    <subcellularLocation>
        <location evidence="1">Nucleus</location>
    </subcellularLocation>
</comment>
<evidence type="ECO:0000313" key="9">
    <source>
        <dbReference type="EMBL" id="CAK7262586.1"/>
    </source>
</evidence>
<evidence type="ECO:0000313" key="10">
    <source>
        <dbReference type="Proteomes" id="UP001642501"/>
    </source>
</evidence>
<dbReference type="PANTHER" id="PTHR37534:SF46">
    <property type="entry name" value="ZN(II)2CYS6 TRANSCRIPTION FACTOR (EUROFUNG)"/>
    <property type="match status" value="1"/>
</dbReference>
<keyword evidence="4" id="KW-0238">DNA-binding</keyword>
<dbReference type="Pfam" id="PF00172">
    <property type="entry name" value="Zn_clus"/>
    <property type="match status" value="1"/>
</dbReference>
<keyword evidence="5" id="KW-0804">Transcription</keyword>
<dbReference type="InterPro" id="IPR021858">
    <property type="entry name" value="Fun_TF"/>
</dbReference>
<dbReference type="PROSITE" id="PS50048">
    <property type="entry name" value="ZN2_CY6_FUNGAL_2"/>
    <property type="match status" value="1"/>
</dbReference>
<keyword evidence="3" id="KW-0805">Transcription regulation</keyword>
<keyword evidence="10" id="KW-1185">Reference proteome</keyword>
<name>A0ABP0D4P2_9PEZI</name>
<proteinExistence type="predicted"/>
<evidence type="ECO:0000256" key="7">
    <source>
        <dbReference type="SAM" id="MobiDB-lite"/>
    </source>
</evidence>
<dbReference type="InterPro" id="IPR001138">
    <property type="entry name" value="Zn2Cys6_DnaBD"/>
</dbReference>
<dbReference type="CDD" id="cd00067">
    <property type="entry name" value="GAL4"/>
    <property type="match status" value="1"/>
</dbReference>
<sequence>MQLGPFDGRKKRSRCVACASSHLKCSGQVPCSTCTRRSVSCSYPPPRRAATPVIVESSWTVPARNTGCNRRAPLAVVRTTRSSPPISPYTSSLQSPSSLASTSSSTPPSPIATYWLTSDDATADYYLHHFYAFIRRNDFNGKAATVQRDLQQLGRCGPATYLRDAMLAIGAMHAANTAASSSCLFGKGSLPANKASGRRRAALEYYAAAVSGLSRTLAITSCNIPPDADLRDAVLWTTLFLGFYELMSESPGPGWQLHMVHGTARALRTSGAASCRSGRARTFFLQARVFEVFRAIVCSDATFLTEPEWTNLLEEMWVSDRGRGHGHGHGHGHGRRAQQLSQNIEDADDPWHPLDALLDLIVLCTKLRFRIRGFLAQCHSNELTEAAIAFEGCAIGDTAVSLRRALERWRDEYGPVGLSSEAAAGGQSTLPTDSSMMLGHVFCAAANAYLSGIFDYEMDQWDAIGIAVPTLADDALQTHVDTILRYAAPVLATTNIAPILLLFPLRVAGARSRYPHQRVEVLRLLGLVGQMYAAAVYFTSHLQRLWGRLEENDAAMTRARAEAREARASGRIYIPAGVTVPQIVRART</sequence>
<evidence type="ECO:0000256" key="5">
    <source>
        <dbReference type="ARBA" id="ARBA00023163"/>
    </source>
</evidence>
<dbReference type="PANTHER" id="PTHR37534">
    <property type="entry name" value="TRANSCRIPTIONAL ACTIVATOR PROTEIN UGA3"/>
    <property type="match status" value="1"/>
</dbReference>
<evidence type="ECO:0000256" key="6">
    <source>
        <dbReference type="ARBA" id="ARBA00023242"/>
    </source>
</evidence>
<reference evidence="9 10" key="1">
    <citation type="submission" date="2024-01" db="EMBL/GenBank/DDBJ databases">
        <authorList>
            <person name="Allen C."/>
            <person name="Tagirdzhanova G."/>
        </authorList>
    </citation>
    <scope>NUCLEOTIDE SEQUENCE [LARGE SCALE GENOMIC DNA]</scope>
    <source>
        <strain evidence="9 10">CBS 573.63</strain>
    </source>
</reference>
<dbReference type="InterPro" id="IPR036864">
    <property type="entry name" value="Zn2-C6_fun-type_DNA-bd_sf"/>
</dbReference>